<keyword evidence="1" id="KW-0175">Coiled coil</keyword>
<comment type="caution">
    <text evidence="3">The sequence shown here is derived from an EMBL/GenBank/DDBJ whole genome shotgun (WGS) entry which is preliminary data.</text>
</comment>
<keyword evidence="2" id="KW-0472">Membrane</keyword>
<keyword evidence="2" id="KW-1133">Transmembrane helix</keyword>
<evidence type="ECO:0000256" key="2">
    <source>
        <dbReference type="SAM" id="Phobius"/>
    </source>
</evidence>
<evidence type="ECO:0000313" key="3">
    <source>
        <dbReference type="EMBL" id="MCZ4281934.1"/>
    </source>
</evidence>
<dbReference type="RefSeq" id="WP_269424098.1">
    <property type="nucleotide sequence ID" value="NZ_JAPWGY010000005.1"/>
</dbReference>
<evidence type="ECO:0000313" key="4">
    <source>
        <dbReference type="Proteomes" id="UP001069802"/>
    </source>
</evidence>
<organism evidence="3 4">
    <name type="scientific">Kiloniella laminariae</name>
    <dbReference type="NCBI Taxonomy" id="454162"/>
    <lineage>
        <taxon>Bacteria</taxon>
        <taxon>Pseudomonadati</taxon>
        <taxon>Pseudomonadota</taxon>
        <taxon>Alphaproteobacteria</taxon>
        <taxon>Rhodospirillales</taxon>
        <taxon>Kiloniellaceae</taxon>
        <taxon>Kiloniella</taxon>
    </lineage>
</organism>
<name>A0ABT4LLD5_9PROT</name>
<keyword evidence="4" id="KW-1185">Reference proteome</keyword>
<dbReference type="EMBL" id="JAPWGY010000005">
    <property type="protein sequence ID" value="MCZ4281934.1"/>
    <property type="molecule type" value="Genomic_DNA"/>
</dbReference>
<reference evidence="3" key="1">
    <citation type="submission" date="2022-12" db="EMBL/GenBank/DDBJ databases">
        <title>Bacterial isolates from different developmental stages of Nematostella vectensis.</title>
        <authorList>
            <person name="Fraune S."/>
        </authorList>
    </citation>
    <scope>NUCLEOTIDE SEQUENCE</scope>
    <source>
        <strain evidence="3">G21630-S1</strain>
    </source>
</reference>
<keyword evidence="2" id="KW-0812">Transmembrane</keyword>
<evidence type="ECO:0000256" key="1">
    <source>
        <dbReference type="SAM" id="Coils"/>
    </source>
</evidence>
<dbReference type="Proteomes" id="UP001069802">
    <property type="component" value="Unassembled WGS sequence"/>
</dbReference>
<accession>A0ABT4LLD5</accession>
<gene>
    <name evidence="3" type="ORF">O4H49_14175</name>
</gene>
<proteinExistence type="predicted"/>
<sequence>MSLGLRETRRRRSQTFRWTLLKWLIALIMIGAAGWYSYLIGNDLANKEVSKLQNKNRELDQTVQELMGLRDQLNLELEETKQVSAELESRYQNDVPTGEIKILVNEINNKLENGVSLDRIKFLISTAAKTQSCDNDPIEKRFFVNTPFYTGAHDNIDYARGSVTITAQGESAYSSDGKVEAWYDPAKPIDVIFTLLGGEQVKVSGELPLHKSVVVNGSEYRFTLKAGARGFMQAIGDRCDYP</sequence>
<protein>
    <submittedName>
        <fullName evidence="3">Uncharacterized protein</fullName>
    </submittedName>
</protein>
<feature type="coiled-coil region" evidence="1">
    <location>
        <begin position="42"/>
        <end position="90"/>
    </location>
</feature>
<feature type="transmembrane region" description="Helical" evidence="2">
    <location>
        <begin position="20"/>
        <end position="38"/>
    </location>
</feature>